<dbReference type="Proteomes" id="UP001612928">
    <property type="component" value="Unassembled WGS sequence"/>
</dbReference>
<evidence type="ECO:0000313" key="7">
    <source>
        <dbReference type="EMBL" id="MFI7438981.1"/>
    </source>
</evidence>
<keyword evidence="3 7" id="KW-0378">Hydrolase</keyword>
<dbReference type="Pfam" id="PF08386">
    <property type="entry name" value="Abhydrolase_4"/>
    <property type="match status" value="1"/>
</dbReference>
<name>A0ABW7ZWS2_9ACTN</name>
<dbReference type="InterPro" id="IPR029058">
    <property type="entry name" value="AB_hydrolase_fold"/>
</dbReference>
<feature type="domain" description="AB hydrolase-1" evidence="5">
    <location>
        <begin position="84"/>
        <end position="270"/>
    </location>
</feature>
<evidence type="ECO:0000259" key="6">
    <source>
        <dbReference type="Pfam" id="PF08386"/>
    </source>
</evidence>
<accession>A0ABW7ZWS2</accession>
<proteinExistence type="inferred from homology"/>
<comment type="similarity">
    <text evidence="1">Belongs to the peptidase S33 family.</text>
</comment>
<dbReference type="EMBL" id="JBITMB010000001">
    <property type="protein sequence ID" value="MFI7438981.1"/>
    <property type="molecule type" value="Genomic_DNA"/>
</dbReference>
<feature type="chain" id="PRO_5045931072" evidence="4">
    <location>
        <begin position="28"/>
        <end position="489"/>
    </location>
</feature>
<dbReference type="GO" id="GO:0016787">
    <property type="term" value="F:hydrolase activity"/>
    <property type="evidence" value="ECO:0007669"/>
    <property type="project" value="UniProtKB-KW"/>
</dbReference>
<keyword evidence="2 4" id="KW-0732">Signal</keyword>
<evidence type="ECO:0000256" key="4">
    <source>
        <dbReference type="SAM" id="SignalP"/>
    </source>
</evidence>
<sequence length="489" mass="52894">MKRINPRRLVSLSLVLAVTTASLPPGAAEAADASIAWSPCAQDATAECGTLTVPVDWDDRDGPTIELALARRKATEPAARIGSLVINPGGPGVSGVDYALAATNYLSPELTRRFDIVGFDPRGVGRSHPVVCSSALLREMPGPVMKSQADLDARLAYNRRLRQDCRNRTGPLFDHVSTLSVVRDVDALRAALGDDRLTYYGVSYGTLIGQQYAERYPRRVRAVALDSNFDHSLGTAAYLETAAAGAQRAFEQFTAWCARTASCALHGTDVPAFWARLLARAERGELHPPGQPDTPLTAYDLIDYAFATFYGPNWAELAQWLVAVDRRDEQPSAAATPETDHSQDVRPFPRQVFCSDFHLPVRDHREYAALLRRQAAVAADMRYSPAALHAVAACLGRPAPVPNPQHRLQVDGTPPILLANALYDPTTGHRWAAGVAAQIGAEARLLTYEGWGHGTYGRSDCLTDAVDRYLVSLTPPAKDARCAAVPPPG</sequence>
<reference evidence="7 8" key="1">
    <citation type="submission" date="2024-10" db="EMBL/GenBank/DDBJ databases">
        <title>The Natural Products Discovery Center: Release of the First 8490 Sequenced Strains for Exploring Actinobacteria Biosynthetic Diversity.</title>
        <authorList>
            <person name="Kalkreuter E."/>
            <person name="Kautsar S.A."/>
            <person name="Yang D."/>
            <person name="Bader C.D."/>
            <person name="Teijaro C.N."/>
            <person name="Fluegel L."/>
            <person name="Davis C.M."/>
            <person name="Simpson J.R."/>
            <person name="Lauterbach L."/>
            <person name="Steele A.D."/>
            <person name="Gui C."/>
            <person name="Meng S."/>
            <person name="Li G."/>
            <person name="Viehrig K."/>
            <person name="Ye F."/>
            <person name="Su P."/>
            <person name="Kiefer A.F."/>
            <person name="Nichols A."/>
            <person name="Cepeda A.J."/>
            <person name="Yan W."/>
            <person name="Fan B."/>
            <person name="Jiang Y."/>
            <person name="Adhikari A."/>
            <person name="Zheng C.-J."/>
            <person name="Schuster L."/>
            <person name="Cowan T.M."/>
            <person name="Smanski M.J."/>
            <person name="Chevrette M.G."/>
            <person name="De Carvalho L.P.S."/>
            <person name="Shen B."/>
        </authorList>
    </citation>
    <scope>NUCLEOTIDE SEQUENCE [LARGE SCALE GENOMIC DNA]</scope>
    <source>
        <strain evidence="7 8">NPDC049503</strain>
    </source>
</reference>
<feature type="domain" description="Peptidase S33 tripeptidyl aminopeptidase-like C-terminal" evidence="6">
    <location>
        <begin position="383"/>
        <end position="482"/>
    </location>
</feature>
<dbReference type="Gene3D" id="3.40.50.1820">
    <property type="entry name" value="alpha/beta hydrolase"/>
    <property type="match status" value="1"/>
</dbReference>
<dbReference type="RefSeq" id="WP_397018524.1">
    <property type="nucleotide sequence ID" value="NZ_JBITMB010000001.1"/>
</dbReference>
<gene>
    <name evidence="7" type="ORF">ACIBP5_03330</name>
</gene>
<dbReference type="SUPFAM" id="SSF53474">
    <property type="entry name" value="alpha/beta-Hydrolases"/>
    <property type="match status" value="1"/>
</dbReference>
<protein>
    <submittedName>
        <fullName evidence="7">Alpha/beta hydrolase</fullName>
    </submittedName>
</protein>
<evidence type="ECO:0000256" key="2">
    <source>
        <dbReference type="ARBA" id="ARBA00022729"/>
    </source>
</evidence>
<evidence type="ECO:0000259" key="5">
    <source>
        <dbReference type="Pfam" id="PF00561"/>
    </source>
</evidence>
<dbReference type="PANTHER" id="PTHR43248:SF29">
    <property type="entry name" value="TRIPEPTIDYL AMINOPEPTIDASE"/>
    <property type="match status" value="1"/>
</dbReference>
<dbReference type="InterPro" id="IPR051601">
    <property type="entry name" value="Serine_prot/Carboxylest_S33"/>
</dbReference>
<comment type="caution">
    <text evidence="7">The sequence shown here is derived from an EMBL/GenBank/DDBJ whole genome shotgun (WGS) entry which is preliminary data.</text>
</comment>
<evidence type="ECO:0000256" key="3">
    <source>
        <dbReference type="ARBA" id="ARBA00022801"/>
    </source>
</evidence>
<dbReference type="InterPro" id="IPR000073">
    <property type="entry name" value="AB_hydrolase_1"/>
</dbReference>
<keyword evidence="8" id="KW-1185">Reference proteome</keyword>
<evidence type="ECO:0000256" key="1">
    <source>
        <dbReference type="ARBA" id="ARBA00010088"/>
    </source>
</evidence>
<dbReference type="PANTHER" id="PTHR43248">
    <property type="entry name" value="2-SUCCINYL-6-HYDROXY-2,4-CYCLOHEXADIENE-1-CARBOXYLATE SYNTHASE"/>
    <property type="match status" value="1"/>
</dbReference>
<organism evidence="7 8">
    <name type="scientific">Nonomuraea indica</name>
    <dbReference type="NCBI Taxonomy" id="1581193"/>
    <lineage>
        <taxon>Bacteria</taxon>
        <taxon>Bacillati</taxon>
        <taxon>Actinomycetota</taxon>
        <taxon>Actinomycetes</taxon>
        <taxon>Streptosporangiales</taxon>
        <taxon>Streptosporangiaceae</taxon>
        <taxon>Nonomuraea</taxon>
    </lineage>
</organism>
<dbReference type="Pfam" id="PF00561">
    <property type="entry name" value="Abhydrolase_1"/>
    <property type="match status" value="1"/>
</dbReference>
<dbReference type="InterPro" id="IPR013595">
    <property type="entry name" value="Pept_S33_TAP-like_C"/>
</dbReference>
<evidence type="ECO:0000313" key="8">
    <source>
        <dbReference type="Proteomes" id="UP001612928"/>
    </source>
</evidence>
<feature type="signal peptide" evidence="4">
    <location>
        <begin position="1"/>
        <end position="27"/>
    </location>
</feature>